<dbReference type="Gene3D" id="1.20.1050.10">
    <property type="match status" value="1"/>
</dbReference>
<dbReference type="InterPro" id="IPR050213">
    <property type="entry name" value="GST_superfamily"/>
</dbReference>
<dbReference type="Pfam" id="PF02798">
    <property type="entry name" value="GST_N"/>
    <property type="match status" value="1"/>
</dbReference>
<feature type="domain" description="GST C-terminal" evidence="7">
    <location>
        <begin position="90"/>
        <end position="215"/>
    </location>
</feature>
<dbReference type="GO" id="GO:0005737">
    <property type="term" value="C:cytoplasm"/>
    <property type="evidence" value="ECO:0007669"/>
    <property type="project" value="UniProtKB-ARBA"/>
</dbReference>
<feature type="domain" description="GST N-terminal" evidence="6">
    <location>
        <begin position="11"/>
        <end position="88"/>
    </location>
</feature>
<evidence type="ECO:0000259" key="7">
    <source>
        <dbReference type="PROSITE" id="PS50405"/>
    </source>
</evidence>
<dbReference type="InterPro" id="IPR040079">
    <property type="entry name" value="Glutathione_S-Trfase"/>
</dbReference>
<keyword evidence="9" id="KW-1185">Reference proteome</keyword>
<organism evidence="10">
    <name type="scientific">Enterobius vermicularis</name>
    <name type="common">Human pinworm</name>
    <dbReference type="NCBI Taxonomy" id="51028"/>
    <lineage>
        <taxon>Eukaryota</taxon>
        <taxon>Metazoa</taxon>
        <taxon>Ecdysozoa</taxon>
        <taxon>Nematoda</taxon>
        <taxon>Chromadorea</taxon>
        <taxon>Rhabditida</taxon>
        <taxon>Spirurina</taxon>
        <taxon>Oxyuridomorpha</taxon>
        <taxon>Oxyuroidea</taxon>
        <taxon>Oxyuridae</taxon>
        <taxon>Enterobius</taxon>
    </lineage>
</organism>
<protein>
    <recommendedName>
        <fullName evidence="1">glutathione transferase</fullName>
        <ecNumber evidence="1">2.5.1.18</ecNumber>
    </recommendedName>
    <alternativeName>
        <fullName evidence="5">GST class-sigma</fullName>
    </alternativeName>
</protein>
<dbReference type="Pfam" id="PF14497">
    <property type="entry name" value="GST_C_3"/>
    <property type="match status" value="1"/>
</dbReference>
<gene>
    <name evidence="8" type="ORF">EVEC_LOCUS9017</name>
</gene>
<comment type="catalytic activity">
    <reaction evidence="4">
        <text>RX + glutathione = an S-substituted glutathione + a halide anion + H(+)</text>
        <dbReference type="Rhea" id="RHEA:16437"/>
        <dbReference type="ChEBI" id="CHEBI:15378"/>
        <dbReference type="ChEBI" id="CHEBI:16042"/>
        <dbReference type="ChEBI" id="CHEBI:17792"/>
        <dbReference type="ChEBI" id="CHEBI:57925"/>
        <dbReference type="ChEBI" id="CHEBI:90779"/>
        <dbReference type="EC" id="2.5.1.18"/>
    </reaction>
</comment>
<evidence type="ECO:0000313" key="8">
    <source>
        <dbReference type="EMBL" id="VDD94266.1"/>
    </source>
</evidence>
<dbReference type="InterPro" id="IPR036282">
    <property type="entry name" value="Glutathione-S-Trfase_C_sf"/>
</dbReference>
<dbReference type="PROSITE" id="PS50405">
    <property type="entry name" value="GST_CTER"/>
    <property type="match status" value="1"/>
</dbReference>
<keyword evidence="2" id="KW-0808">Transferase</keyword>
<dbReference type="GO" id="GO:0006749">
    <property type="term" value="P:glutathione metabolic process"/>
    <property type="evidence" value="ECO:0007669"/>
    <property type="project" value="TreeGrafter"/>
</dbReference>
<dbReference type="GO" id="GO:0004364">
    <property type="term" value="F:glutathione transferase activity"/>
    <property type="evidence" value="ECO:0007669"/>
    <property type="project" value="UniProtKB-EC"/>
</dbReference>
<dbReference type="InterPro" id="IPR036249">
    <property type="entry name" value="Thioredoxin-like_sf"/>
</dbReference>
<dbReference type="Proteomes" id="UP000274131">
    <property type="component" value="Unassembled WGS sequence"/>
</dbReference>
<reference evidence="8 9" key="2">
    <citation type="submission" date="2018-10" db="EMBL/GenBank/DDBJ databases">
        <authorList>
            <consortium name="Pathogen Informatics"/>
        </authorList>
    </citation>
    <scope>NUCLEOTIDE SEQUENCE [LARGE SCALE GENOMIC DNA]</scope>
</reference>
<evidence type="ECO:0000256" key="1">
    <source>
        <dbReference type="ARBA" id="ARBA00012452"/>
    </source>
</evidence>
<dbReference type="CDD" id="cd03039">
    <property type="entry name" value="GST_N_Sigma_like"/>
    <property type="match status" value="1"/>
</dbReference>
<evidence type="ECO:0000256" key="2">
    <source>
        <dbReference type="ARBA" id="ARBA00022679"/>
    </source>
</evidence>
<dbReference type="EC" id="2.5.1.18" evidence="1"/>
<dbReference type="PROSITE" id="PS50404">
    <property type="entry name" value="GST_NTER"/>
    <property type="match status" value="1"/>
</dbReference>
<dbReference type="STRING" id="51028.A0A0N4VFT0"/>
<dbReference type="InterPro" id="IPR004045">
    <property type="entry name" value="Glutathione_S-Trfase_N"/>
</dbReference>
<dbReference type="SFLD" id="SFLDS00019">
    <property type="entry name" value="Glutathione_Transferase_(cytos"/>
    <property type="match status" value="1"/>
</dbReference>
<dbReference type="AlphaFoldDB" id="A0A0N4VFT0"/>
<dbReference type="FunFam" id="1.20.1050.10:FF:000031">
    <property type="entry name" value="Glutathione S-Transferase"/>
    <property type="match status" value="1"/>
</dbReference>
<reference evidence="10" key="1">
    <citation type="submission" date="2017-02" db="UniProtKB">
        <authorList>
            <consortium name="WormBaseParasite"/>
        </authorList>
    </citation>
    <scope>IDENTIFICATION</scope>
</reference>
<dbReference type="SFLD" id="SFLDG00363">
    <property type="entry name" value="AMPS_(cytGST):_Alpha-__Mu-__Pi"/>
    <property type="match status" value="1"/>
</dbReference>
<dbReference type="WBParaSite" id="EVEC_0000960701-mRNA-1">
    <property type="protein sequence ID" value="EVEC_0000960701-mRNA-1"/>
    <property type="gene ID" value="EVEC_0000960701"/>
</dbReference>
<dbReference type="InterPro" id="IPR010987">
    <property type="entry name" value="Glutathione-S-Trfase_C-like"/>
</dbReference>
<dbReference type="OrthoDB" id="414243at2759"/>
<dbReference type="InterPro" id="IPR004046">
    <property type="entry name" value="GST_C"/>
</dbReference>
<evidence type="ECO:0000313" key="9">
    <source>
        <dbReference type="Proteomes" id="UP000274131"/>
    </source>
</evidence>
<name>A0A0N4VFT0_ENTVE</name>
<evidence type="ECO:0000256" key="4">
    <source>
        <dbReference type="ARBA" id="ARBA00047960"/>
    </source>
</evidence>
<comment type="similarity">
    <text evidence="3">Belongs to the GST superfamily. Sigma family.</text>
</comment>
<evidence type="ECO:0000256" key="5">
    <source>
        <dbReference type="ARBA" id="ARBA00078118"/>
    </source>
</evidence>
<sequence length="215" mass="24500">MHHPHPDGKTPTYKLRYFDLRGLGEGARLLFHYAGVPFEDERLSKNEWETFKPNTPFGQMPVLEVDGHMVAQSAAIYRFLGRQFKLVPECPFEEALVDSVFDAHKDFWIEVRPFFTVAIGSATGDKDKLLKDVLVPARDKYFKQLNKFLEKTGGTTLVGKSVTWADIVIADSLFNLHNLVPTLFDGYPMVKKLVDSVHKLPALKNYLTERPTAKF</sequence>
<dbReference type="SFLD" id="SFLDG01205">
    <property type="entry name" value="AMPS.1"/>
    <property type="match status" value="1"/>
</dbReference>
<evidence type="ECO:0000256" key="3">
    <source>
        <dbReference type="ARBA" id="ARBA00038317"/>
    </source>
</evidence>
<proteinExistence type="inferred from homology"/>
<dbReference type="EMBL" id="UXUI01009756">
    <property type="protein sequence ID" value="VDD94266.1"/>
    <property type="molecule type" value="Genomic_DNA"/>
</dbReference>
<dbReference type="FunFam" id="3.40.30.10:FF:000189">
    <property type="entry name" value="Glutathione S-Transferase"/>
    <property type="match status" value="1"/>
</dbReference>
<evidence type="ECO:0000259" key="6">
    <source>
        <dbReference type="PROSITE" id="PS50404"/>
    </source>
</evidence>
<dbReference type="SUPFAM" id="SSF47616">
    <property type="entry name" value="GST C-terminal domain-like"/>
    <property type="match status" value="1"/>
</dbReference>
<dbReference type="SUPFAM" id="SSF52833">
    <property type="entry name" value="Thioredoxin-like"/>
    <property type="match status" value="1"/>
</dbReference>
<dbReference type="PANTHER" id="PTHR11571:SF224">
    <property type="entry name" value="HEMATOPOIETIC PROSTAGLANDIN D SYNTHASE"/>
    <property type="match status" value="1"/>
</dbReference>
<dbReference type="Gene3D" id="3.40.30.10">
    <property type="entry name" value="Glutaredoxin"/>
    <property type="match status" value="1"/>
</dbReference>
<evidence type="ECO:0000313" key="10">
    <source>
        <dbReference type="WBParaSite" id="EVEC_0000960701-mRNA-1"/>
    </source>
</evidence>
<dbReference type="PANTHER" id="PTHR11571">
    <property type="entry name" value="GLUTATHIONE S-TRANSFERASE"/>
    <property type="match status" value="1"/>
</dbReference>
<dbReference type="CDD" id="cd03192">
    <property type="entry name" value="GST_C_Sigma_like"/>
    <property type="match status" value="1"/>
</dbReference>
<accession>A0A0N4VFT0</accession>